<dbReference type="RefSeq" id="WP_282704707.1">
    <property type="nucleotide sequence ID" value="NZ_JAAGKO020000034.1"/>
</dbReference>
<keyword evidence="3" id="KW-1185">Reference proteome</keyword>
<dbReference type="InterPro" id="IPR016084">
    <property type="entry name" value="Haem_Oase-like_multi-hlx"/>
</dbReference>
<dbReference type="SMART" id="SM01236">
    <property type="entry name" value="Haem_oxygenase_2"/>
    <property type="match status" value="1"/>
</dbReference>
<evidence type="ECO:0000313" key="2">
    <source>
        <dbReference type="EMBL" id="MDI5965375.1"/>
    </source>
</evidence>
<feature type="compositionally biased region" description="Low complexity" evidence="1">
    <location>
        <begin position="1"/>
        <end position="27"/>
    </location>
</feature>
<protein>
    <submittedName>
        <fullName evidence="2">Iron-containing redox enzyme family protein</fullName>
    </submittedName>
</protein>
<dbReference type="EMBL" id="JAAGKO020000034">
    <property type="protein sequence ID" value="MDI5965375.1"/>
    <property type="molecule type" value="Genomic_DNA"/>
</dbReference>
<organism evidence="2 3">
    <name type="scientific">Streptantibioticus silvisoli</name>
    <dbReference type="NCBI Taxonomy" id="2705255"/>
    <lineage>
        <taxon>Bacteria</taxon>
        <taxon>Bacillati</taxon>
        <taxon>Actinomycetota</taxon>
        <taxon>Actinomycetes</taxon>
        <taxon>Kitasatosporales</taxon>
        <taxon>Streptomycetaceae</taxon>
        <taxon>Streptantibioticus</taxon>
    </lineage>
</organism>
<feature type="region of interest" description="Disordered" evidence="1">
    <location>
        <begin position="346"/>
        <end position="393"/>
    </location>
</feature>
<evidence type="ECO:0000256" key="1">
    <source>
        <dbReference type="SAM" id="MobiDB-lite"/>
    </source>
</evidence>
<dbReference type="SUPFAM" id="SSF48613">
    <property type="entry name" value="Heme oxygenase-like"/>
    <property type="match status" value="1"/>
</dbReference>
<comment type="caution">
    <text evidence="2">The sequence shown here is derived from an EMBL/GenBank/DDBJ whole genome shotgun (WGS) entry which is preliminary data.</text>
</comment>
<dbReference type="Proteomes" id="UP001156398">
    <property type="component" value="Unassembled WGS sequence"/>
</dbReference>
<name>A0ABT6W3S1_9ACTN</name>
<dbReference type="Pfam" id="PF14518">
    <property type="entry name" value="Haem_oxygenas_2"/>
    <property type="match status" value="1"/>
</dbReference>
<evidence type="ECO:0000313" key="3">
    <source>
        <dbReference type="Proteomes" id="UP001156398"/>
    </source>
</evidence>
<reference evidence="2 3" key="1">
    <citation type="submission" date="2023-05" db="EMBL/GenBank/DDBJ databases">
        <title>Streptantibioticus silvisoli sp. nov., acidotolerant actinomycetes 1 from pine litter.</title>
        <authorList>
            <person name="Swiecimska M."/>
            <person name="Golinska P."/>
            <person name="Sangal V."/>
            <person name="Wachnowicz B."/>
            <person name="Goodfellow M."/>
        </authorList>
    </citation>
    <scope>NUCLEOTIDE SEQUENCE [LARGE SCALE GENOMIC DNA]</scope>
    <source>
        <strain evidence="2 3">SL54</strain>
    </source>
</reference>
<feature type="compositionally biased region" description="Gly residues" evidence="1">
    <location>
        <begin position="353"/>
        <end position="369"/>
    </location>
</feature>
<dbReference type="Gene3D" id="1.20.910.10">
    <property type="entry name" value="Heme oxygenase-like"/>
    <property type="match status" value="1"/>
</dbReference>
<sequence>MTVQRVPTAVPADGPAPAPAGRGTGPVLPEPRGDLSAQVIGVLKGGERVPVPPSTAAVDPYGDDLQLALYVLYELHYRGFEGVDDRHEWNADLLRVRTGLEDHFLAALREDVPRAGGGAGAVLDALLVEPVGHDPRSVSHYLAERGELRQLREYAALRSLYHLKEADPHVWVIPRLRGRAKAAMAAIEFDEFGAGRAEDVHAQLFADLLADLGLDPVYGRYLDAAPAQALATVNLMSLLGLHRALRGALVGHFASVEITSPPGSRRLAEAMRRAGAGPAAQRFYDEHVEADAVHEQVVRHEVVAGLLADEPALEADIVFGVEATGVVEDRLAEHLLTAWRNDGTALRRPLRDGSGGVAAGGVVADGGGARRSPPRRDGRAGRAGRRGGPPTGR</sequence>
<accession>A0ABT6W3S1</accession>
<feature type="region of interest" description="Disordered" evidence="1">
    <location>
        <begin position="1"/>
        <end position="31"/>
    </location>
</feature>
<proteinExistence type="predicted"/>
<gene>
    <name evidence="2" type="ORF">POF43_022045</name>
</gene>